<organism evidence="3 4">
    <name type="scientific">Molorchus minor</name>
    <dbReference type="NCBI Taxonomy" id="1323400"/>
    <lineage>
        <taxon>Eukaryota</taxon>
        <taxon>Metazoa</taxon>
        <taxon>Ecdysozoa</taxon>
        <taxon>Arthropoda</taxon>
        <taxon>Hexapoda</taxon>
        <taxon>Insecta</taxon>
        <taxon>Pterygota</taxon>
        <taxon>Neoptera</taxon>
        <taxon>Endopterygota</taxon>
        <taxon>Coleoptera</taxon>
        <taxon>Polyphaga</taxon>
        <taxon>Cucujiformia</taxon>
        <taxon>Chrysomeloidea</taxon>
        <taxon>Cerambycidae</taxon>
        <taxon>Lamiinae</taxon>
        <taxon>Monochamini</taxon>
        <taxon>Molorchus</taxon>
    </lineage>
</organism>
<protein>
    <submittedName>
        <fullName evidence="3">Uncharacterized protein</fullName>
    </submittedName>
</protein>
<feature type="signal peptide" evidence="2">
    <location>
        <begin position="1"/>
        <end position="17"/>
    </location>
</feature>
<feature type="region of interest" description="Disordered" evidence="1">
    <location>
        <begin position="19"/>
        <end position="71"/>
    </location>
</feature>
<dbReference type="Proteomes" id="UP001162164">
    <property type="component" value="Unassembled WGS sequence"/>
</dbReference>
<feature type="compositionally biased region" description="Basic and acidic residues" evidence="1">
    <location>
        <begin position="27"/>
        <end position="40"/>
    </location>
</feature>
<gene>
    <name evidence="3" type="ORF">NQ317_000924</name>
</gene>
<accession>A0ABQ9K2S8</accession>
<sequence length="71" mass="8127">MFFFLVLVGLATDDTGPMDPKAFMSSYERHSSRYEGRDSAGSRSGSATMGSRGHWVSDNRRDDFQTKRRRF</sequence>
<evidence type="ECO:0000313" key="3">
    <source>
        <dbReference type="EMBL" id="KAJ8983888.1"/>
    </source>
</evidence>
<name>A0ABQ9K2S8_9CUCU</name>
<evidence type="ECO:0000256" key="1">
    <source>
        <dbReference type="SAM" id="MobiDB-lite"/>
    </source>
</evidence>
<dbReference type="EMBL" id="JAPWTJ010000056">
    <property type="protein sequence ID" value="KAJ8983888.1"/>
    <property type="molecule type" value="Genomic_DNA"/>
</dbReference>
<evidence type="ECO:0000313" key="4">
    <source>
        <dbReference type="Proteomes" id="UP001162164"/>
    </source>
</evidence>
<keyword evidence="2" id="KW-0732">Signal</keyword>
<proteinExistence type="predicted"/>
<feature type="compositionally biased region" description="Basic and acidic residues" evidence="1">
    <location>
        <begin position="55"/>
        <end position="71"/>
    </location>
</feature>
<keyword evidence="4" id="KW-1185">Reference proteome</keyword>
<evidence type="ECO:0000256" key="2">
    <source>
        <dbReference type="SAM" id="SignalP"/>
    </source>
</evidence>
<feature type="chain" id="PRO_5046222284" evidence="2">
    <location>
        <begin position="18"/>
        <end position="71"/>
    </location>
</feature>
<comment type="caution">
    <text evidence="3">The sequence shown here is derived from an EMBL/GenBank/DDBJ whole genome shotgun (WGS) entry which is preliminary data.</text>
</comment>
<reference evidence="3" key="1">
    <citation type="journal article" date="2023" name="Insect Mol. Biol.">
        <title>Genome sequencing provides insights into the evolution of gene families encoding plant cell wall-degrading enzymes in longhorned beetles.</title>
        <authorList>
            <person name="Shin N.R."/>
            <person name="Okamura Y."/>
            <person name="Kirsch R."/>
            <person name="Pauchet Y."/>
        </authorList>
    </citation>
    <scope>NUCLEOTIDE SEQUENCE</scope>
    <source>
        <strain evidence="3">MMC_N1</strain>
    </source>
</reference>